<gene>
    <name evidence="1" type="ORF">KZC50_01465</name>
</gene>
<evidence type="ECO:0008006" key="3">
    <source>
        <dbReference type="Google" id="ProtNLM"/>
    </source>
</evidence>
<dbReference type="Pfam" id="PF01791">
    <property type="entry name" value="DeoC"/>
    <property type="match status" value="1"/>
</dbReference>
<dbReference type="Gene3D" id="3.20.20.70">
    <property type="entry name" value="Aldolase class I"/>
    <property type="match status" value="1"/>
</dbReference>
<dbReference type="PANTHER" id="PTHR47916:SF1">
    <property type="entry name" value="3-HYDROXY-5-PHOSPHONOOXYPENTANE-2,4-DIONE THIOLASE"/>
    <property type="match status" value="1"/>
</dbReference>
<dbReference type="SMART" id="SM01133">
    <property type="entry name" value="DeoC"/>
    <property type="match status" value="1"/>
</dbReference>
<dbReference type="PANTHER" id="PTHR47916">
    <property type="entry name" value="FRUCTOSE-BISPHOSPHATE ALDOLASE CLASS 1"/>
    <property type="match status" value="1"/>
</dbReference>
<accession>A0AAJ2HB25</accession>
<protein>
    <recommendedName>
        <fullName evidence="3">Aldolase</fullName>
    </recommendedName>
</protein>
<dbReference type="RefSeq" id="WP_310890361.1">
    <property type="nucleotide sequence ID" value="NZ_BAAAGR010000001.1"/>
</dbReference>
<dbReference type="GO" id="GO:0016829">
    <property type="term" value="F:lyase activity"/>
    <property type="evidence" value="ECO:0007669"/>
    <property type="project" value="InterPro"/>
</dbReference>
<comment type="caution">
    <text evidence="1">The sequence shown here is derived from an EMBL/GenBank/DDBJ whole genome shotgun (WGS) entry which is preliminary data.</text>
</comment>
<dbReference type="InterPro" id="IPR050456">
    <property type="entry name" value="DeoC/FbaB_aldolase"/>
</dbReference>
<dbReference type="InterPro" id="IPR002915">
    <property type="entry name" value="DeoC/FbaB/LacD_aldolase"/>
</dbReference>
<reference evidence="1 2" key="1">
    <citation type="submission" date="2021-06" db="EMBL/GenBank/DDBJ databases">
        <title>Genome-based taxonomic framework of Microbacterium strains isolated from marine environment, the description of four new species and reclassification of four preexisting species.</title>
        <authorList>
            <person name="Lee S.D."/>
            <person name="Kim S.-M."/>
            <person name="Byeon Y.-S."/>
            <person name="Yang H.L."/>
            <person name="Kim I.S."/>
        </authorList>
    </citation>
    <scope>NUCLEOTIDE SEQUENCE [LARGE SCALE GENOMIC DNA]</scope>
    <source>
        <strain evidence="1 2">KACC 20514</strain>
    </source>
</reference>
<dbReference type="InterPro" id="IPR013785">
    <property type="entry name" value="Aldolase_TIM"/>
</dbReference>
<sequence>MSGIAVRINQLRNSEYGTSAVVAFDHGFNGMVPGGEDARGIIEALAVSDIDGILIGPGLLRQLSPLLAHPGAPRVIATLDGGTFGALPGVDHPLTHARRAVSPEWVLRHGAVAAKMILPLGLGDTEALAEATSLLGRTAAECEELGLPFMIEPAFWGAHLEKVDDEMIRHAARQATELGATILKLPAPSRPEILSEIISHTGLPVWVLGGAPQSGGGIGSAIVEWMDAGALGVAIGRNIWSRPNMVAAVEGLKAAVHHRDAARAEELFHSADLPG</sequence>
<evidence type="ECO:0000313" key="1">
    <source>
        <dbReference type="EMBL" id="MDS0244275.1"/>
    </source>
</evidence>
<dbReference type="GeneID" id="301456853"/>
<proteinExistence type="predicted"/>
<name>A0AAJ2HB25_9MICO</name>
<evidence type="ECO:0000313" key="2">
    <source>
        <dbReference type="Proteomes" id="UP001183582"/>
    </source>
</evidence>
<dbReference type="EMBL" id="JAHWXH010000001">
    <property type="protein sequence ID" value="MDS0244275.1"/>
    <property type="molecule type" value="Genomic_DNA"/>
</dbReference>
<organism evidence="1 2">
    <name type="scientific">Microbacterium aurantiacum</name>
    <dbReference type="NCBI Taxonomy" id="162393"/>
    <lineage>
        <taxon>Bacteria</taxon>
        <taxon>Bacillati</taxon>
        <taxon>Actinomycetota</taxon>
        <taxon>Actinomycetes</taxon>
        <taxon>Micrococcales</taxon>
        <taxon>Microbacteriaceae</taxon>
        <taxon>Microbacterium</taxon>
    </lineage>
</organism>
<dbReference type="Proteomes" id="UP001183582">
    <property type="component" value="Unassembled WGS sequence"/>
</dbReference>
<dbReference type="AlphaFoldDB" id="A0AAJ2HB25"/>
<dbReference type="SUPFAM" id="SSF51569">
    <property type="entry name" value="Aldolase"/>
    <property type="match status" value="1"/>
</dbReference>